<dbReference type="NCBIfam" id="TIGR03510">
    <property type="entry name" value="XapX"/>
    <property type="match status" value="1"/>
</dbReference>
<dbReference type="InterPro" id="IPR020017">
    <property type="entry name" value="XapX_domain"/>
</dbReference>
<dbReference type="Proteomes" id="UP000586722">
    <property type="component" value="Unassembled WGS sequence"/>
</dbReference>
<keyword evidence="2" id="KW-0812">Transmembrane</keyword>
<sequence>MRMYFLSLSVGVLVGVVYSLLNVRSPAPPIVALVGLLGILAGEQMVPVLRHMLAGSPLTLGWFTEHRLPHICGELPKGTTPTDPECGPGTGQRTDRSDPPAA</sequence>
<name>A0A7X5F3W7_9HYPH</name>
<dbReference type="EMBL" id="JAABLQ010000001">
    <property type="protein sequence ID" value="NBN79325.1"/>
    <property type="molecule type" value="Genomic_DNA"/>
</dbReference>
<feature type="region of interest" description="Disordered" evidence="1">
    <location>
        <begin position="74"/>
        <end position="102"/>
    </location>
</feature>
<evidence type="ECO:0000256" key="2">
    <source>
        <dbReference type="SAM" id="Phobius"/>
    </source>
</evidence>
<feature type="transmembrane region" description="Helical" evidence="2">
    <location>
        <begin position="29"/>
        <end position="49"/>
    </location>
</feature>
<protein>
    <submittedName>
        <fullName evidence="3">DUF1427 family protein</fullName>
    </submittedName>
</protein>
<keyword evidence="4" id="KW-1185">Reference proteome</keyword>
<organism evidence="3 4">
    <name type="scientific">Pannonibacter tanglangensis</name>
    <dbReference type="NCBI Taxonomy" id="2750084"/>
    <lineage>
        <taxon>Bacteria</taxon>
        <taxon>Pseudomonadati</taxon>
        <taxon>Pseudomonadota</taxon>
        <taxon>Alphaproteobacteria</taxon>
        <taxon>Hyphomicrobiales</taxon>
        <taxon>Stappiaceae</taxon>
        <taxon>Pannonibacter</taxon>
    </lineage>
</organism>
<dbReference type="AlphaFoldDB" id="A0A7X5F3W7"/>
<evidence type="ECO:0000313" key="4">
    <source>
        <dbReference type="Proteomes" id="UP000586722"/>
    </source>
</evidence>
<accession>A0A7X5F3W7</accession>
<dbReference type="RefSeq" id="WP_161708944.1">
    <property type="nucleotide sequence ID" value="NZ_JAABLQ010000001.1"/>
</dbReference>
<dbReference type="InterPro" id="IPR009872">
    <property type="entry name" value="DUF1427"/>
</dbReference>
<evidence type="ECO:0000256" key="1">
    <source>
        <dbReference type="SAM" id="MobiDB-lite"/>
    </source>
</evidence>
<dbReference type="Pfam" id="PF07235">
    <property type="entry name" value="DUF1427"/>
    <property type="match status" value="1"/>
</dbReference>
<feature type="compositionally biased region" description="Basic and acidic residues" evidence="1">
    <location>
        <begin position="93"/>
        <end position="102"/>
    </location>
</feature>
<keyword evidence="2" id="KW-1133">Transmembrane helix</keyword>
<gene>
    <name evidence="3" type="ORF">GWI72_13695</name>
</gene>
<proteinExistence type="predicted"/>
<reference evidence="4" key="1">
    <citation type="submission" date="2020-01" db="EMBL/GenBank/DDBJ databases">
        <authorList>
            <person name="Fang Y."/>
            <person name="Sun R."/>
            <person name="Nie L."/>
            <person name="He J."/>
            <person name="Hao L."/>
            <person name="Wang L."/>
            <person name="Su S."/>
            <person name="Lv E."/>
            <person name="Zhang Z."/>
            <person name="Xie R."/>
            <person name="Liu H."/>
        </authorList>
    </citation>
    <scope>NUCLEOTIDE SEQUENCE [LARGE SCALE GENOMIC DNA]</scope>
    <source>
        <strain evidence="4">XCT-53</strain>
    </source>
</reference>
<keyword evidence="2" id="KW-0472">Membrane</keyword>
<evidence type="ECO:0000313" key="3">
    <source>
        <dbReference type="EMBL" id="NBN79325.1"/>
    </source>
</evidence>
<comment type="caution">
    <text evidence="3">The sequence shown here is derived from an EMBL/GenBank/DDBJ whole genome shotgun (WGS) entry which is preliminary data.</text>
</comment>